<evidence type="ECO:0000313" key="3">
    <source>
        <dbReference type="Proteomes" id="UP000182178"/>
    </source>
</evidence>
<keyword evidence="1" id="KW-1133">Transmembrane helix</keyword>
<feature type="transmembrane region" description="Helical" evidence="1">
    <location>
        <begin position="12"/>
        <end position="35"/>
    </location>
</feature>
<sequence length="107" mass="11526">MKLNFRGTFPLFLLIVFNAGAIFFLTGESFSVWSYRGREAGTFSMAEAAYLGAQWSRITAGWAAVAAINIMIGLGVIIQRLRDLGHVLADTSKQQIDATRAIAGNGG</sequence>
<name>A0ABM9U9L4_9HYPH</name>
<gene>
    <name evidence="2" type="ORF">Ga0061061_111127</name>
</gene>
<evidence type="ECO:0000256" key="1">
    <source>
        <dbReference type="SAM" id="Phobius"/>
    </source>
</evidence>
<accession>A0ABM9U9L4</accession>
<dbReference type="RefSeq" id="WP_141659714.1">
    <property type="nucleotide sequence ID" value="NZ_CYHC01000011.1"/>
</dbReference>
<keyword evidence="1" id="KW-0812">Transmembrane</keyword>
<reference evidence="2 3" key="1">
    <citation type="submission" date="2015-08" db="EMBL/GenBank/DDBJ databases">
        <authorList>
            <person name="Varghese N."/>
        </authorList>
    </citation>
    <scope>NUCLEOTIDE SEQUENCE [LARGE SCALE GENOMIC DNA]</scope>
    <source>
        <strain evidence="2 3">DSM 18167</strain>
    </source>
</reference>
<protein>
    <submittedName>
        <fullName evidence="2">Uncharacterized protein</fullName>
    </submittedName>
</protein>
<keyword evidence="1" id="KW-0472">Membrane</keyword>
<proteinExistence type="predicted"/>
<dbReference type="EMBL" id="CYHC01000011">
    <property type="protein sequence ID" value="CUA90225.1"/>
    <property type="molecule type" value="Genomic_DNA"/>
</dbReference>
<evidence type="ECO:0000313" key="2">
    <source>
        <dbReference type="EMBL" id="CUA90225.1"/>
    </source>
</evidence>
<keyword evidence="3" id="KW-1185">Reference proteome</keyword>
<comment type="caution">
    <text evidence="2">The sequence shown here is derived from an EMBL/GenBank/DDBJ whole genome shotgun (WGS) entry which is preliminary data.</text>
</comment>
<feature type="transmembrane region" description="Helical" evidence="1">
    <location>
        <begin position="55"/>
        <end position="78"/>
    </location>
</feature>
<dbReference type="Proteomes" id="UP000182178">
    <property type="component" value="Unassembled WGS sequence"/>
</dbReference>
<organism evidence="2 3">
    <name type="scientific">Chelatococcus sambhunathii</name>
    <dbReference type="NCBI Taxonomy" id="363953"/>
    <lineage>
        <taxon>Bacteria</taxon>
        <taxon>Pseudomonadati</taxon>
        <taxon>Pseudomonadota</taxon>
        <taxon>Alphaproteobacteria</taxon>
        <taxon>Hyphomicrobiales</taxon>
        <taxon>Chelatococcaceae</taxon>
        <taxon>Chelatococcus</taxon>
    </lineage>
</organism>